<evidence type="ECO:0000313" key="3">
    <source>
        <dbReference type="Proteomes" id="UP001237642"/>
    </source>
</evidence>
<evidence type="ECO:0000256" key="1">
    <source>
        <dbReference type="SAM" id="MobiDB-lite"/>
    </source>
</evidence>
<reference evidence="2" key="1">
    <citation type="submission" date="2023-02" db="EMBL/GenBank/DDBJ databases">
        <title>Genome of toxic invasive species Heracleum sosnowskyi carries increased number of genes despite the absence of recent whole-genome duplications.</title>
        <authorList>
            <person name="Schelkunov M."/>
            <person name="Shtratnikova V."/>
            <person name="Makarenko M."/>
            <person name="Klepikova A."/>
            <person name="Omelchenko D."/>
            <person name="Novikova G."/>
            <person name="Obukhova E."/>
            <person name="Bogdanov V."/>
            <person name="Penin A."/>
            <person name="Logacheva M."/>
        </authorList>
    </citation>
    <scope>NUCLEOTIDE SEQUENCE</scope>
    <source>
        <strain evidence="2">Hsosn_3</strain>
        <tissue evidence="2">Leaf</tissue>
    </source>
</reference>
<dbReference type="EMBL" id="JAUIZM010000002">
    <property type="protein sequence ID" value="KAK1399405.1"/>
    <property type="molecule type" value="Genomic_DNA"/>
</dbReference>
<dbReference type="AlphaFoldDB" id="A0AAD8N2J1"/>
<evidence type="ECO:0000313" key="2">
    <source>
        <dbReference type="EMBL" id="KAK1399405.1"/>
    </source>
</evidence>
<sequence>MSWVECYTPECDPINNIMIYIEKDPKFNSLATGKRYVVRCPVQDVHKTRWEIVLVLGEDVNITDIDIFNEYLVLELKINAVTEALRQVAEGKASTKVEASEWKRKYEIESSRYMNLENIGVVCRVLGEKKKEVDVKPVLEPEKTTEAAFVKPPKAEECDEGEDEEGGLKGVL</sequence>
<keyword evidence="3" id="KW-1185">Reference proteome</keyword>
<comment type="caution">
    <text evidence="2">The sequence shown here is derived from an EMBL/GenBank/DDBJ whole genome shotgun (WGS) entry which is preliminary data.</text>
</comment>
<feature type="region of interest" description="Disordered" evidence="1">
    <location>
        <begin position="143"/>
        <end position="172"/>
    </location>
</feature>
<gene>
    <name evidence="2" type="ORF">POM88_009268</name>
</gene>
<accession>A0AAD8N2J1</accession>
<dbReference type="Proteomes" id="UP001237642">
    <property type="component" value="Unassembled WGS sequence"/>
</dbReference>
<organism evidence="2 3">
    <name type="scientific">Heracleum sosnowskyi</name>
    <dbReference type="NCBI Taxonomy" id="360622"/>
    <lineage>
        <taxon>Eukaryota</taxon>
        <taxon>Viridiplantae</taxon>
        <taxon>Streptophyta</taxon>
        <taxon>Embryophyta</taxon>
        <taxon>Tracheophyta</taxon>
        <taxon>Spermatophyta</taxon>
        <taxon>Magnoliopsida</taxon>
        <taxon>eudicotyledons</taxon>
        <taxon>Gunneridae</taxon>
        <taxon>Pentapetalae</taxon>
        <taxon>asterids</taxon>
        <taxon>campanulids</taxon>
        <taxon>Apiales</taxon>
        <taxon>Apiaceae</taxon>
        <taxon>Apioideae</taxon>
        <taxon>apioid superclade</taxon>
        <taxon>Tordylieae</taxon>
        <taxon>Tordyliinae</taxon>
        <taxon>Heracleum</taxon>
    </lineage>
</organism>
<proteinExistence type="predicted"/>
<reference evidence="2" key="2">
    <citation type="submission" date="2023-05" db="EMBL/GenBank/DDBJ databases">
        <authorList>
            <person name="Schelkunov M.I."/>
        </authorList>
    </citation>
    <scope>NUCLEOTIDE SEQUENCE</scope>
    <source>
        <strain evidence="2">Hsosn_3</strain>
        <tissue evidence="2">Leaf</tissue>
    </source>
</reference>
<name>A0AAD8N2J1_9APIA</name>
<protein>
    <submittedName>
        <fullName evidence="2">Uncharacterized protein</fullName>
    </submittedName>
</protein>